<comment type="catalytic activity">
    <reaction evidence="2">
        <text>S-sulfanyl-L-cysteinyl-[protein] + uridine(34) in tRNA + AH2 + ATP = 2-thiouridine(34) in tRNA + L-cysteinyl-[protein] + A + AMP + diphosphate + H(+)</text>
        <dbReference type="Rhea" id="RHEA:47032"/>
        <dbReference type="Rhea" id="RHEA-COMP:10131"/>
        <dbReference type="Rhea" id="RHEA-COMP:11726"/>
        <dbReference type="Rhea" id="RHEA-COMP:11727"/>
        <dbReference type="Rhea" id="RHEA-COMP:11728"/>
        <dbReference type="ChEBI" id="CHEBI:13193"/>
        <dbReference type="ChEBI" id="CHEBI:15378"/>
        <dbReference type="ChEBI" id="CHEBI:17499"/>
        <dbReference type="ChEBI" id="CHEBI:29950"/>
        <dbReference type="ChEBI" id="CHEBI:30616"/>
        <dbReference type="ChEBI" id="CHEBI:33019"/>
        <dbReference type="ChEBI" id="CHEBI:61963"/>
        <dbReference type="ChEBI" id="CHEBI:65315"/>
        <dbReference type="ChEBI" id="CHEBI:87170"/>
        <dbReference type="ChEBI" id="CHEBI:456215"/>
        <dbReference type="EC" id="2.8.1.13"/>
    </reaction>
</comment>
<gene>
    <name evidence="3" type="ORF">ENI13_01870</name>
</gene>
<accession>A0A7C1NZQ5</accession>
<dbReference type="EC" id="2.8.1.13" evidence="1"/>
<dbReference type="PANTHER" id="PTHR11933:SF5">
    <property type="entry name" value="MITOCHONDRIAL TRNA-SPECIFIC 2-THIOURIDYLASE 1"/>
    <property type="match status" value="1"/>
</dbReference>
<organism evidence="3">
    <name type="scientific">candidate division CPR3 bacterium</name>
    <dbReference type="NCBI Taxonomy" id="2268181"/>
    <lineage>
        <taxon>Bacteria</taxon>
        <taxon>Bacteria division CPR3</taxon>
    </lineage>
</organism>
<name>A0A7C1NZQ5_UNCC3</name>
<evidence type="ECO:0000313" key="3">
    <source>
        <dbReference type="EMBL" id="HEB13707.1"/>
    </source>
</evidence>
<dbReference type="AlphaFoldDB" id="A0A7C1NZQ5"/>
<dbReference type="GO" id="GO:0002143">
    <property type="term" value="P:tRNA wobble position uridine thiolation"/>
    <property type="evidence" value="ECO:0007669"/>
    <property type="project" value="TreeGrafter"/>
</dbReference>
<dbReference type="CDD" id="cd01998">
    <property type="entry name" value="MnmA_TRMU-like"/>
    <property type="match status" value="1"/>
</dbReference>
<feature type="non-terminal residue" evidence="3">
    <location>
        <position position="191"/>
    </location>
</feature>
<proteinExistence type="predicted"/>
<protein>
    <recommendedName>
        <fullName evidence="1">tRNA-uridine 2-sulfurtransferase</fullName>
        <ecNumber evidence="1">2.8.1.13</ecNumber>
    </recommendedName>
</protein>
<dbReference type="InterPro" id="IPR004506">
    <property type="entry name" value="MnmA-like"/>
</dbReference>
<evidence type="ECO:0000256" key="1">
    <source>
        <dbReference type="ARBA" id="ARBA00011949"/>
    </source>
</evidence>
<dbReference type="Pfam" id="PF03054">
    <property type="entry name" value="tRNA_Me_trans"/>
    <property type="match status" value="1"/>
</dbReference>
<reference evidence="3" key="1">
    <citation type="journal article" date="2020" name="mSystems">
        <title>Genome- and Community-Level Interaction Insights into Carbon Utilization and Element Cycling Functions of Hydrothermarchaeota in Hydrothermal Sediment.</title>
        <authorList>
            <person name="Zhou Z."/>
            <person name="Liu Y."/>
            <person name="Xu W."/>
            <person name="Pan J."/>
            <person name="Luo Z.H."/>
            <person name="Li M."/>
        </authorList>
    </citation>
    <scope>NUCLEOTIDE SEQUENCE [LARGE SCALE GENOMIC DNA]</scope>
    <source>
        <strain evidence="3">HyVt-369</strain>
    </source>
</reference>
<dbReference type="Gene3D" id="3.40.50.620">
    <property type="entry name" value="HUPs"/>
    <property type="match status" value="1"/>
</dbReference>
<sequence length="191" mass="21203">MKQKKVIVALSGGVDSSVSAALLKRDGFDVVGVFMKCWVEGEKCTSTEDEKMARLAAVKIGIPFYSLDLIKDYRKRVVDYMLKGYEKGITPNPDVMCNKEIKFGLFYDKALAMGADYVATGHYAQVRNGKILAGKDSNKDQSYFLSMINASVLSKVLFPIGKYTKPQVRTMARKFGLPTAERPDSQGLCFI</sequence>
<evidence type="ECO:0000256" key="2">
    <source>
        <dbReference type="ARBA" id="ARBA00051542"/>
    </source>
</evidence>
<dbReference type="InterPro" id="IPR014729">
    <property type="entry name" value="Rossmann-like_a/b/a_fold"/>
</dbReference>
<comment type="caution">
    <text evidence="3">The sequence shown here is derived from an EMBL/GenBank/DDBJ whole genome shotgun (WGS) entry which is preliminary data.</text>
</comment>
<dbReference type="PANTHER" id="PTHR11933">
    <property type="entry name" value="TRNA 5-METHYLAMINOMETHYL-2-THIOURIDYLATE -METHYLTRANSFERASE"/>
    <property type="match status" value="1"/>
</dbReference>
<dbReference type="Proteomes" id="UP000885695">
    <property type="component" value="Unassembled WGS sequence"/>
</dbReference>
<dbReference type="EMBL" id="DRHL01000109">
    <property type="protein sequence ID" value="HEB13707.1"/>
    <property type="molecule type" value="Genomic_DNA"/>
</dbReference>
<dbReference type="GO" id="GO:0103016">
    <property type="term" value="F:tRNA-uridine 2-sulfurtransferase activity"/>
    <property type="evidence" value="ECO:0007669"/>
    <property type="project" value="UniProtKB-EC"/>
</dbReference>
<dbReference type="SUPFAM" id="SSF52402">
    <property type="entry name" value="Adenine nucleotide alpha hydrolases-like"/>
    <property type="match status" value="1"/>
</dbReference>